<dbReference type="RefSeq" id="WP_232080408.1">
    <property type="nucleotide sequence ID" value="NZ_AP022607.1"/>
</dbReference>
<dbReference type="SUPFAM" id="SSF56801">
    <property type="entry name" value="Acetyl-CoA synthetase-like"/>
    <property type="match status" value="1"/>
</dbReference>
<proteinExistence type="predicted"/>
<organism evidence="1 2">
    <name type="scientific">Mycobacterium branderi</name>
    <dbReference type="NCBI Taxonomy" id="43348"/>
    <lineage>
        <taxon>Bacteria</taxon>
        <taxon>Bacillati</taxon>
        <taxon>Actinomycetota</taxon>
        <taxon>Actinomycetes</taxon>
        <taxon>Mycobacteriales</taxon>
        <taxon>Mycobacteriaceae</taxon>
        <taxon>Mycobacterium</taxon>
    </lineage>
</organism>
<name>A0ABN6BB40_9MYCO</name>
<dbReference type="EMBL" id="AP022607">
    <property type="protein sequence ID" value="BBZ14921.1"/>
    <property type="molecule type" value="Genomic_DNA"/>
</dbReference>
<gene>
    <name evidence="1" type="ORF">MBRA_51160</name>
</gene>
<accession>A0ABN6BB40</accession>
<keyword evidence="1" id="KW-0614">Plasmid</keyword>
<sequence length="233" mass="24625">MSRATMTAAAQALPRSPIVGIGRLRVDQEYRDFEIGWDEFGRDVDWADALLRSAGLGPGDLVLITISQHEGPWTSPVVRALRRIGAIFMPAEVWSFDARRTSMFLQRLPVKAIFGLGGETLSALESAEPPIAELLSGVEIVWARPDAVSRLAGVAPQVLPFVMLGPALALGVPGRAGVVVNAAEWVVDSADGELVVSSARERATAFDRVPTGIRGSVGSGGDGATTIELQTAV</sequence>
<dbReference type="Proteomes" id="UP000467379">
    <property type="component" value="Plasmid pJCM12687"/>
</dbReference>
<reference evidence="1 2" key="1">
    <citation type="journal article" date="2019" name="Emerg. Microbes Infect.">
        <title>Comprehensive subspecies identification of 175 nontuberculous mycobacteria species based on 7547 genomic profiles.</title>
        <authorList>
            <person name="Matsumoto Y."/>
            <person name="Kinjo T."/>
            <person name="Motooka D."/>
            <person name="Nabeya D."/>
            <person name="Jung N."/>
            <person name="Uechi K."/>
            <person name="Horii T."/>
            <person name="Iida T."/>
            <person name="Fujita J."/>
            <person name="Nakamura S."/>
        </authorList>
    </citation>
    <scope>NUCLEOTIDE SEQUENCE [LARGE SCALE GENOMIC DNA]</scope>
    <source>
        <strain evidence="1 2">JCM 12687</strain>
        <plasmid evidence="1">pJCM12687</plasmid>
    </source>
</reference>
<keyword evidence="2" id="KW-1185">Reference proteome</keyword>
<evidence type="ECO:0000313" key="2">
    <source>
        <dbReference type="Proteomes" id="UP000467379"/>
    </source>
</evidence>
<evidence type="ECO:0008006" key="3">
    <source>
        <dbReference type="Google" id="ProtNLM"/>
    </source>
</evidence>
<protein>
    <recommendedName>
        <fullName evidence="3">AMP-dependent synthetase/ligase domain-containing protein</fullName>
    </recommendedName>
</protein>
<geneLocation type="plasmid" evidence="1 2">
    <name>pJCM12687</name>
</geneLocation>
<evidence type="ECO:0000313" key="1">
    <source>
        <dbReference type="EMBL" id="BBZ14921.1"/>
    </source>
</evidence>